<evidence type="ECO:0000313" key="2">
    <source>
        <dbReference type="EMBL" id="GBP04401.1"/>
    </source>
</evidence>
<dbReference type="Proteomes" id="UP000299102">
    <property type="component" value="Unassembled WGS sequence"/>
</dbReference>
<feature type="region of interest" description="Disordered" evidence="1">
    <location>
        <begin position="106"/>
        <end position="129"/>
    </location>
</feature>
<gene>
    <name evidence="2" type="ORF">EVAR_6583_1</name>
</gene>
<sequence>MTGDLTDVVGRLYAAAPRYVIASGRARDVTADGRTPVKLFPGDSKYETTLQESSWPVWNEDFKFQLRQKDGKKTSDGKNDLQGLLAGHFLSLTIYALLEPSRLDADKRKSKTTDKRNSKSSEVDDKEKPKTRFLEKTFSSFKSTKSEAAAQKSVLEKRRTVGAATWNFDSKLFQNDLRNGLIGTPDIWRPVNAINSGMSNLDSRKDLLDRRSRRCGRRLTSERGWALGAGRWAGGD</sequence>
<dbReference type="AlphaFoldDB" id="A0A4C1STM6"/>
<protein>
    <recommendedName>
        <fullName evidence="4">C2 domain-containing protein</fullName>
    </recommendedName>
</protein>
<evidence type="ECO:0000256" key="1">
    <source>
        <dbReference type="SAM" id="MobiDB-lite"/>
    </source>
</evidence>
<dbReference type="EMBL" id="BGZK01000013">
    <property type="protein sequence ID" value="GBP04401.1"/>
    <property type="molecule type" value="Genomic_DNA"/>
</dbReference>
<evidence type="ECO:0008006" key="4">
    <source>
        <dbReference type="Google" id="ProtNLM"/>
    </source>
</evidence>
<reference evidence="2 3" key="1">
    <citation type="journal article" date="2019" name="Commun. Biol.">
        <title>The bagworm genome reveals a unique fibroin gene that provides high tensile strength.</title>
        <authorList>
            <person name="Kono N."/>
            <person name="Nakamura H."/>
            <person name="Ohtoshi R."/>
            <person name="Tomita M."/>
            <person name="Numata K."/>
            <person name="Arakawa K."/>
        </authorList>
    </citation>
    <scope>NUCLEOTIDE SEQUENCE [LARGE SCALE GENOMIC DNA]</scope>
</reference>
<organism evidence="2 3">
    <name type="scientific">Eumeta variegata</name>
    <name type="common">Bagworm moth</name>
    <name type="synonym">Eumeta japonica</name>
    <dbReference type="NCBI Taxonomy" id="151549"/>
    <lineage>
        <taxon>Eukaryota</taxon>
        <taxon>Metazoa</taxon>
        <taxon>Ecdysozoa</taxon>
        <taxon>Arthropoda</taxon>
        <taxon>Hexapoda</taxon>
        <taxon>Insecta</taxon>
        <taxon>Pterygota</taxon>
        <taxon>Neoptera</taxon>
        <taxon>Endopterygota</taxon>
        <taxon>Lepidoptera</taxon>
        <taxon>Glossata</taxon>
        <taxon>Ditrysia</taxon>
        <taxon>Tineoidea</taxon>
        <taxon>Psychidae</taxon>
        <taxon>Oiketicinae</taxon>
        <taxon>Eumeta</taxon>
    </lineage>
</organism>
<evidence type="ECO:0000313" key="3">
    <source>
        <dbReference type="Proteomes" id="UP000299102"/>
    </source>
</evidence>
<accession>A0A4C1STM6</accession>
<comment type="caution">
    <text evidence="2">The sequence shown here is derived from an EMBL/GenBank/DDBJ whole genome shotgun (WGS) entry which is preliminary data.</text>
</comment>
<dbReference type="OrthoDB" id="8251120at2759"/>
<keyword evidence="3" id="KW-1185">Reference proteome</keyword>
<proteinExistence type="predicted"/>
<name>A0A4C1STM6_EUMVA</name>